<feature type="active site" evidence="1">
    <location>
        <position position="169"/>
    </location>
</feature>
<evidence type="ECO:0000256" key="1">
    <source>
        <dbReference type="PIRSR" id="PIRSR640198-1"/>
    </source>
</evidence>
<accession>A0A364K2S0</accession>
<dbReference type="RefSeq" id="WP_113659724.1">
    <property type="nucleotide sequence ID" value="NZ_KZ845670.1"/>
</dbReference>
<evidence type="ECO:0000256" key="2">
    <source>
        <dbReference type="PIRSR" id="PIRSR640198-2"/>
    </source>
</evidence>
<gene>
    <name evidence="5" type="ORF">DL897_13745</name>
</gene>
<dbReference type="SUPFAM" id="SSF140931">
    <property type="entry name" value="Fic-like"/>
    <property type="match status" value="1"/>
</dbReference>
<dbReference type="AlphaFoldDB" id="A0A364K2S0"/>
<proteinExistence type="predicted"/>
<name>A0A364K2S0_9BACL</name>
<reference evidence="5 6" key="2">
    <citation type="submission" date="2018-06" db="EMBL/GenBank/DDBJ databases">
        <authorList>
            <person name="Zhirakovskaya E."/>
        </authorList>
    </citation>
    <scope>NUCLEOTIDE SEQUENCE [LARGE SCALE GENOMIC DNA]</scope>
    <source>
        <strain evidence="5 6">FBKL4.011</strain>
    </source>
</reference>
<comment type="caution">
    <text evidence="5">The sequence shown here is derived from an EMBL/GenBank/DDBJ whole genome shotgun (WGS) entry which is preliminary data.</text>
</comment>
<dbReference type="Pfam" id="PF02661">
    <property type="entry name" value="Fic"/>
    <property type="match status" value="1"/>
</dbReference>
<dbReference type="InterPro" id="IPR040198">
    <property type="entry name" value="Fido_containing"/>
</dbReference>
<dbReference type="GO" id="GO:0005524">
    <property type="term" value="F:ATP binding"/>
    <property type="evidence" value="ECO:0007669"/>
    <property type="project" value="UniProtKB-KW"/>
</dbReference>
<evidence type="ECO:0000313" key="5">
    <source>
        <dbReference type="EMBL" id="RAL22720.1"/>
    </source>
</evidence>
<protein>
    <submittedName>
        <fullName evidence="5">Cell filamentation protein Fic</fullName>
    </submittedName>
</protein>
<reference evidence="5 6" key="1">
    <citation type="submission" date="2018-06" db="EMBL/GenBank/DDBJ databases">
        <title>Thermoflavimicrobium daqus sp. nov., a thermophilic microbe isolated from Moutai-flavour Daqu.</title>
        <authorList>
            <person name="Wang X."/>
            <person name="Zhou H."/>
        </authorList>
    </citation>
    <scope>NUCLEOTIDE SEQUENCE [LARGE SCALE GENOMIC DNA]</scope>
    <source>
        <strain evidence="5 6">FBKL4.011</strain>
    </source>
</reference>
<sequence length="254" mass="29462">MRKIDHLNELRKQYPIHPITMQSFKETLDIEWTYHSNSIEGSTLTLAETAIIIADGITVGGKSVREHLEAINHKEAILYLEELVKDNTLLTEQIIKEIHSIILRGIDTKSAGVYRHVPVYIRGQQHVPPQPWQVPTEMEQMITDYNSTWQNHHPIERAAFLHCEFVRIHPFIDGNGRTARLIMNLELMKSGLVPLILRKEQRVAYFSSLQHYDDQKDIEPFLQIIEALEEEMLERYIEAGKACMLSVEDIDGER</sequence>
<dbReference type="InterPro" id="IPR036597">
    <property type="entry name" value="Fido-like_dom_sf"/>
</dbReference>
<organism evidence="5 6">
    <name type="scientific">Thermoflavimicrobium daqui</name>
    <dbReference type="NCBI Taxonomy" id="2137476"/>
    <lineage>
        <taxon>Bacteria</taxon>
        <taxon>Bacillati</taxon>
        <taxon>Bacillota</taxon>
        <taxon>Bacilli</taxon>
        <taxon>Bacillales</taxon>
        <taxon>Thermoactinomycetaceae</taxon>
        <taxon>Thermoflavimicrobium</taxon>
    </lineage>
</organism>
<evidence type="ECO:0000259" key="4">
    <source>
        <dbReference type="PROSITE" id="PS51459"/>
    </source>
</evidence>
<dbReference type="Gene3D" id="1.10.3290.10">
    <property type="entry name" value="Fido-like domain"/>
    <property type="match status" value="1"/>
</dbReference>
<keyword evidence="6" id="KW-1185">Reference proteome</keyword>
<feature type="binding site" evidence="2">
    <location>
        <begin position="173"/>
        <end position="180"/>
    </location>
    <ligand>
        <name>ATP</name>
        <dbReference type="ChEBI" id="CHEBI:30616"/>
    </ligand>
</feature>
<dbReference type="Proteomes" id="UP000251213">
    <property type="component" value="Unassembled WGS sequence"/>
</dbReference>
<dbReference type="EMBL" id="QJKK01000008">
    <property type="protein sequence ID" value="RAL22720.1"/>
    <property type="molecule type" value="Genomic_DNA"/>
</dbReference>
<dbReference type="PROSITE" id="PS51459">
    <property type="entry name" value="FIDO"/>
    <property type="match status" value="1"/>
</dbReference>
<evidence type="ECO:0000313" key="6">
    <source>
        <dbReference type="Proteomes" id="UP000251213"/>
    </source>
</evidence>
<keyword evidence="2" id="KW-0547">Nucleotide-binding</keyword>
<feature type="site" description="Important for autoinhibition of adenylyltransferase activity" evidence="3">
    <location>
        <position position="40"/>
    </location>
</feature>
<dbReference type="PANTHER" id="PTHR13504">
    <property type="entry name" value="FIDO DOMAIN-CONTAINING PROTEIN DDB_G0283145"/>
    <property type="match status" value="1"/>
</dbReference>
<dbReference type="InterPro" id="IPR003812">
    <property type="entry name" value="Fido"/>
</dbReference>
<keyword evidence="2" id="KW-0067">ATP-binding</keyword>
<dbReference type="OrthoDB" id="9813719at2"/>
<evidence type="ECO:0000256" key="3">
    <source>
        <dbReference type="PIRSR" id="PIRSR640198-3"/>
    </source>
</evidence>
<feature type="domain" description="Fido" evidence="4">
    <location>
        <begin position="90"/>
        <end position="227"/>
    </location>
</feature>
<dbReference type="PANTHER" id="PTHR13504:SF38">
    <property type="entry name" value="FIDO DOMAIN-CONTAINING PROTEIN"/>
    <property type="match status" value="1"/>
</dbReference>